<accession>A0A084B7Z2</accession>
<dbReference type="AlphaFoldDB" id="A0A084B7Z2"/>
<dbReference type="Gene3D" id="2.60.120.10">
    <property type="entry name" value="Jelly Rolls"/>
    <property type="match status" value="1"/>
</dbReference>
<gene>
    <name evidence="1" type="ORF">S7711_07718</name>
</gene>
<dbReference type="InterPro" id="IPR014710">
    <property type="entry name" value="RmlC-like_jellyroll"/>
</dbReference>
<protein>
    <recommendedName>
        <fullName evidence="3">Cupin 2 conserved barrel domain-containing protein</fullName>
    </recommendedName>
</protein>
<name>A0A084B7Z2_STACB</name>
<evidence type="ECO:0000313" key="1">
    <source>
        <dbReference type="EMBL" id="KEY73671.1"/>
    </source>
</evidence>
<proteinExistence type="predicted"/>
<reference evidence="1 2" key="1">
    <citation type="journal article" date="2014" name="BMC Genomics">
        <title>Comparative genome sequencing reveals chemotype-specific gene clusters in the toxigenic black mold Stachybotrys.</title>
        <authorList>
            <person name="Semeiks J."/>
            <person name="Borek D."/>
            <person name="Otwinowski Z."/>
            <person name="Grishin N.V."/>
        </authorList>
    </citation>
    <scope>NUCLEOTIDE SEQUENCE [LARGE SCALE GENOMIC DNA]</scope>
    <source>
        <strain evidence="2">CBS 109288 / IBT 7711</strain>
    </source>
</reference>
<organism evidence="1 2">
    <name type="scientific">Stachybotrys chartarum (strain CBS 109288 / IBT 7711)</name>
    <name type="common">Toxic black mold</name>
    <name type="synonym">Stilbospora chartarum</name>
    <dbReference type="NCBI Taxonomy" id="1280523"/>
    <lineage>
        <taxon>Eukaryota</taxon>
        <taxon>Fungi</taxon>
        <taxon>Dikarya</taxon>
        <taxon>Ascomycota</taxon>
        <taxon>Pezizomycotina</taxon>
        <taxon>Sordariomycetes</taxon>
        <taxon>Hypocreomycetidae</taxon>
        <taxon>Hypocreales</taxon>
        <taxon>Stachybotryaceae</taxon>
        <taxon>Stachybotrys</taxon>
    </lineage>
</organism>
<dbReference type="Proteomes" id="UP000028045">
    <property type="component" value="Unassembled WGS sequence"/>
</dbReference>
<dbReference type="HOGENOM" id="CLU_087698_0_0_1"/>
<dbReference type="InterPro" id="IPR011051">
    <property type="entry name" value="RmlC_Cupin_sf"/>
</dbReference>
<sequence>MSVIRRPLPNAVTYDLSTPGRVQITLPRGSTWSSGLHWHETHDEYLRVVQGSIRVRIGHAWRTVSASPGRQPEVKVARLAWHKWRRAEPGGDEVVVVERTGPADADKALFFWNLNGVILDAPSLLERHAAWVSWAPGWLRGWALDLWITLSLFVIFATLDNFPVFVDVPALLPRVFQGVPFHKVDRLLSHLILSLASWLGWAMGIQPVSPKYTPAGAYNAWRSDGSRAAKASKET</sequence>
<dbReference type="CDD" id="cd02208">
    <property type="entry name" value="cupin_RmlC-like"/>
    <property type="match status" value="1"/>
</dbReference>
<evidence type="ECO:0000313" key="2">
    <source>
        <dbReference type="Proteomes" id="UP000028045"/>
    </source>
</evidence>
<dbReference type="EMBL" id="KL647778">
    <property type="protein sequence ID" value="KEY73671.1"/>
    <property type="molecule type" value="Genomic_DNA"/>
</dbReference>
<keyword evidence="2" id="KW-1185">Reference proteome</keyword>
<evidence type="ECO:0008006" key="3">
    <source>
        <dbReference type="Google" id="ProtNLM"/>
    </source>
</evidence>
<dbReference type="OrthoDB" id="504210at2759"/>
<dbReference type="SUPFAM" id="SSF51182">
    <property type="entry name" value="RmlC-like cupins"/>
    <property type="match status" value="1"/>
</dbReference>